<dbReference type="InterPro" id="IPR036890">
    <property type="entry name" value="HATPase_C_sf"/>
</dbReference>
<feature type="region of interest" description="Disordered" evidence="7">
    <location>
        <begin position="652"/>
        <end position="720"/>
    </location>
</feature>
<sequence length="1126" mass="120191">MPVGKLLGQQAPQPSKWRVKWRELLQWRDWSLPVKLAAVTLVPMLIALVLGGTTIANQVERADGYERMEALVALNGELRTVLGEVQDERTQTVRLLNQGLAGDSAELETTRAELDRAIPAMSETADRAVELDGTLGGAQGEASTQLDRLPGIRDQVGAGQLDSAQAIEEYSAITRALLALDTTLVSRLSDAEIGGTPTALHALLAAAEQVSFEQALGGYGIARGGLTPDELNQVRTAEVRLADRLTGFRGAASGSQRQLYDGTVSGAEFAARTDLADRIVGGDASGQIDPQRWQGASTAVTDQLGTVADRLGTGLGETTSALVEGSSNDAGLLAVLLFSAFVLAAAVVFVITRQLLRSLRVLRASALDVADTQLPAAVHNIQEGRPQSTELQPVPVRTADEVGQVARAFDAVHSQALRLAVAQAAMRTGYSNVFVNLSRRSQSLVQRQLQLIERLERDEEDADQLATLFQLDHLATRMRRNNENLMVLSGSEPGRRSGQPISTTDVLRAAVSEIEQYQRVAVRTPPASRVLGYAASDLMRLLAELLDNATAFSAPDTQVIVATQLMDDGSLSLDIMDKGIGMNETEVAEANARLTESASVDLATSRRMGLFVVGRLASRHGFGVTLHGGKDIAGVRATVTVPAGLVVAEDTAPQAPEQPAASAPQQVVGGSLPRRQRQVNGTPVERPSVAAPHGAAVNGFGEGQQAPPPRTAGPPSEMEVSGTALFSPIERDGTEAERSKQTKPSQPSQQSQQPPRPRPTDQPAPRQEPTAEEAAWPTEQDGPDEVPPSEAATTAVSAESTETAGGTEPADDTESTERVQHPAASQAARRRPRGAVPGGKELFEANSTVLSDWWSAATTAADAARRAQQADDWRTETTPIFDATLSAWFRTAEEQPKAKDERDDAASAAMQSWDFASDESWRTVQAVSRTEPSSYTSAGLPRRRRGEYLMPGSAARTEGAGEGSSGKAAELPARDPADVRGRLSSFQQGLSRGRRRSTGEQPDRPERAQQAQRPQQPEQVQQPEQRAGGEGDADGDWSFASDERQRAARSATNSSPSAYTSAGLPRRRRGERLLPGSAGPAKAAPRVERDPADVRGRLSSFQQGIRRGRHQTAEPAEGNQEKVEGE</sequence>
<organism evidence="10 11">
    <name type="scientific">Amycolatopsis cihanbeyliensis</name>
    <dbReference type="NCBI Taxonomy" id="1128664"/>
    <lineage>
        <taxon>Bacteria</taxon>
        <taxon>Bacillati</taxon>
        <taxon>Actinomycetota</taxon>
        <taxon>Actinomycetes</taxon>
        <taxon>Pseudonocardiales</taxon>
        <taxon>Pseudonocardiaceae</taxon>
        <taxon>Amycolatopsis</taxon>
    </lineage>
</organism>
<feature type="compositionally biased region" description="Polar residues" evidence="7">
    <location>
        <begin position="922"/>
        <end position="937"/>
    </location>
</feature>
<feature type="compositionally biased region" description="Basic and acidic residues" evidence="7">
    <location>
        <begin position="1085"/>
        <end position="1096"/>
    </location>
</feature>
<keyword evidence="8" id="KW-0812">Transmembrane</keyword>
<dbReference type="RefSeq" id="WP_141996023.1">
    <property type="nucleotide sequence ID" value="NZ_VFML01000001.1"/>
</dbReference>
<feature type="region of interest" description="Disordered" evidence="7">
    <location>
        <begin position="893"/>
        <end position="1126"/>
    </location>
</feature>
<feature type="compositionally biased region" description="Basic and acidic residues" evidence="7">
    <location>
        <begin position="972"/>
        <end position="981"/>
    </location>
</feature>
<feature type="transmembrane region" description="Helical" evidence="8">
    <location>
        <begin position="330"/>
        <end position="351"/>
    </location>
</feature>
<dbReference type="Proteomes" id="UP000320876">
    <property type="component" value="Unassembled WGS sequence"/>
</dbReference>
<evidence type="ECO:0000256" key="8">
    <source>
        <dbReference type="SAM" id="Phobius"/>
    </source>
</evidence>
<dbReference type="EMBL" id="VFML01000001">
    <property type="protein sequence ID" value="TQJ01183.1"/>
    <property type="molecule type" value="Genomic_DNA"/>
</dbReference>
<protein>
    <recommendedName>
        <fullName evidence="2">histidine kinase</fullName>
        <ecNumber evidence="2">2.7.13.3</ecNumber>
    </recommendedName>
</protein>
<dbReference type="Gene3D" id="6.10.340.10">
    <property type="match status" value="1"/>
</dbReference>
<dbReference type="OrthoDB" id="3502710at2"/>
<evidence type="ECO:0000313" key="10">
    <source>
        <dbReference type="EMBL" id="TQJ01183.1"/>
    </source>
</evidence>
<keyword evidence="8" id="KW-0472">Membrane</keyword>
<keyword evidence="4" id="KW-0808">Transferase</keyword>
<evidence type="ECO:0000256" key="7">
    <source>
        <dbReference type="SAM" id="MobiDB-lite"/>
    </source>
</evidence>
<dbReference type="Pfam" id="PF08376">
    <property type="entry name" value="NIT"/>
    <property type="match status" value="1"/>
</dbReference>
<accession>A0A542DDP8</accession>
<evidence type="ECO:0000256" key="2">
    <source>
        <dbReference type="ARBA" id="ARBA00012438"/>
    </source>
</evidence>
<proteinExistence type="predicted"/>
<dbReference type="PANTHER" id="PTHR44936:SF9">
    <property type="entry name" value="SENSOR PROTEIN CREC"/>
    <property type="match status" value="1"/>
</dbReference>
<dbReference type="SUPFAM" id="SSF55874">
    <property type="entry name" value="ATPase domain of HSP90 chaperone/DNA topoisomerase II/histidine kinase"/>
    <property type="match status" value="1"/>
</dbReference>
<feature type="compositionally biased region" description="Low complexity" evidence="7">
    <location>
        <begin position="652"/>
        <end position="666"/>
    </location>
</feature>
<feature type="compositionally biased region" description="Low complexity" evidence="7">
    <location>
        <begin position="1008"/>
        <end position="1026"/>
    </location>
</feature>
<evidence type="ECO:0000256" key="1">
    <source>
        <dbReference type="ARBA" id="ARBA00000085"/>
    </source>
</evidence>
<feature type="compositionally biased region" description="Basic and acidic residues" evidence="7">
    <location>
        <begin position="893"/>
        <end position="905"/>
    </location>
</feature>
<feature type="domain" description="Histidine kinase/HSP90-like ATPase" evidence="9">
    <location>
        <begin position="533"/>
        <end position="645"/>
    </location>
</feature>
<dbReference type="SMART" id="SM00387">
    <property type="entry name" value="HATPase_c"/>
    <property type="match status" value="1"/>
</dbReference>
<feature type="region of interest" description="Disordered" evidence="7">
    <location>
        <begin position="859"/>
        <end position="878"/>
    </location>
</feature>
<keyword evidence="8" id="KW-1133">Transmembrane helix</keyword>
<feature type="region of interest" description="Disordered" evidence="7">
    <location>
        <begin position="732"/>
        <end position="840"/>
    </location>
</feature>
<keyword evidence="6" id="KW-0902">Two-component regulatory system</keyword>
<keyword evidence="3" id="KW-0597">Phosphoprotein</keyword>
<evidence type="ECO:0000256" key="3">
    <source>
        <dbReference type="ARBA" id="ARBA00022553"/>
    </source>
</evidence>
<evidence type="ECO:0000256" key="5">
    <source>
        <dbReference type="ARBA" id="ARBA00022777"/>
    </source>
</evidence>
<keyword evidence="5 10" id="KW-0418">Kinase</keyword>
<evidence type="ECO:0000256" key="4">
    <source>
        <dbReference type="ARBA" id="ARBA00022679"/>
    </source>
</evidence>
<feature type="transmembrane region" description="Helical" evidence="8">
    <location>
        <begin position="30"/>
        <end position="51"/>
    </location>
</feature>
<dbReference type="GO" id="GO:0004673">
    <property type="term" value="F:protein histidine kinase activity"/>
    <property type="evidence" value="ECO:0007669"/>
    <property type="project" value="UniProtKB-EC"/>
</dbReference>
<comment type="catalytic activity">
    <reaction evidence="1">
        <text>ATP + protein L-histidine = ADP + protein N-phospho-L-histidine.</text>
        <dbReference type="EC" id="2.7.13.3"/>
    </reaction>
</comment>
<dbReference type="Gene3D" id="3.30.565.10">
    <property type="entry name" value="Histidine kinase-like ATPase, C-terminal domain"/>
    <property type="match status" value="1"/>
</dbReference>
<dbReference type="AlphaFoldDB" id="A0A542DDP8"/>
<evidence type="ECO:0000313" key="11">
    <source>
        <dbReference type="Proteomes" id="UP000320876"/>
    </source>
</evidence>
<dbReference type="EC" id="2.7.13.3" evidence="2"/>
<dbReference type="InterPro" id="IPR003594">
    <property type="entry name" value="HATPase_dom"/>
</dbReference>
<dbReference type="Pfam" id="PF02518">
    <property type="entry name" value="HATPase_c"/>
    <property type="match status" value="1"/>
</dbReference>
<feature type="compositionally biased region" description="Low complexity" evidence="7">
    <location>
        <begin position="763"/>
        <end position="779"/>
    </location>
</feature>
<evidence type="ECO:0000256" key="6">
    <source>
        <dbReference type="ARBA" id="ARBA00023012"/>
    </source>
</evidence>
<feature type="compositionally biased region" description="Basic and acidic residues" evidence="7">
    <location>
        <begin position="863"/>
        <end position="875"/>
    </location>
</feature>
<feature type="compositionally biased region" description="Basic and acidic residues" evidence="7">
    <location>
        <begin position="997"/>
        <end position="1007"/>
    </location>
</feature>
<dbReference type="PANTHER" id="PTHR44936">
    <property type="entry name" value="SENSOR PROTEIN CREC"/>
    <property type="match status" value="1"/>
</dbReference>
<dbReference type="InterPro" id="IPR013587">
    <property type="entry name" value="Nitrate/nitrite_sensing"/>
</dbReference>
<feature type="compositionally biased region" description="Low complexity" evidence="7">
    <location>
        <begin position="742"/>
        <end position="753"/>
    </location>
</feature>
<keyword evidence="11" id="KW-1185">Reference proteome</keyword>
<evidence type="ECO:0000259" key="9">
    <source>
        <dbReference type="SMART" id="SM00387"/>
    </source>
</evidence>
<dbReference type="GO" id="GO:0000160">
    <property type="term" value="P:phosphorelay signal transduction system"/>
    <property type="evidence" value="ECO:0007669"/>
    <property type="project" value="UniProtKB-KW"/>
</dbReference>
<comment type="caution">
    <text evidence="10">The sequence shown here is derived from an EMBL/GenBank/DDBJ whole genome shotgun (WGS) entry which is preliminary data.</text>
</comment>
<name>A0A542DDP8_AMYCI</name>
<gene>
    <name evidence="10" type="ORF">FB471_0848</name>
</gene>
<dbReference type="InterPro" id="IPR050980">
    <property type="entry name" value="2C_sensor_his_kinase"/>
</dbReference>
<feature type="compositionally biased region" description="Polar residues" evidence="7">
    <location>
        <begin position="1050"/>
        <end position="1060"/>
    </location>
</feature>
<reference evidence="10 11" key="1">
    <citation type="submission" date="2019-06" db="EMBL/GenBank/DDBJ databases">
        <title>Sequencing the genomes of 1000 actinobacteria strains.</title>
        <authorList>
            <person name="Klenk H.-P."/>
        </authorList>
    </citation>
    <scope>NUCLEOTIDE SEQUENCE [LARGE SCALE GENOMIC DNA]</scope>
    <source>
        <strain evidence="10 11">DSM 45679</strain>
    </source>
</reference>
<feature type="compositionally biased region" description="Low complexity" evidence="7">
    <location>
        <begin position="789"/>
        <end position="804"/>
    </location>
</feature>